<dbReference type="EMBL" id="BOMH01000027">
    <property type="protein sequence ID" value="GID65628.1"/>
    <property type="molecule type" value="Genomic_DNA"/>
</dbReference>
<dbReference type="Proteomes" id="UP000619479">
    <property type="component" value="Unassembled WGS sequence"/>
</dbReference>
<dbReference type="AlphaFoldDB" id="A0A919IHK9"/>
<dbReference type="InterPro" id="IPR005530">
    <property type="entry name" value="SPW"/>
</dbReference>
<evidence type="ECO:0000313" key="3">
    <source>
        <dbReference type="EMBL" id="GID65628.1"/>
    </source>
</evidence>
<sequence>MHLSPPLRHWHPLRGGRRVVTEMSHTPSELLVIAGAWLTVGPLIFDHHAATAPYAGWSDVLSGLVLVALGYVEAVHPAGTTRLTLVTAMVGVWVMLSPFVRGYADSAGATWNDLLTGAVVIALSTAGWVTSSAQRASEAWIREIEKARARRSQRGYR</sequence>
<keyword evidence="1" id="KW-1133">Transmembrane helix</keyword>
<feature type="domain" description="SPW repeat-containing integral membrane" evidence="2">
    <location>
        <begin position="30"/>
        <end position="124"/>
    </location>
</feature>
<feature type="transmembrane region" description="Helical" evidence="1">
    <location>
        <begin position="51"/>
        <end position="71"/>
    </location>
</feature>
<evidence type="ECO:0000256" key="1">
    <source>
        <dbReference type="SAM" id="Phobius"/>
    </source>
</evidence>
<keyword evidence="1" id="KW-0812">Transmembrane</keyword>
<protein>
    <recommendedName>
        <fullName evidence="2">SPW repeat-containing integral membrane domain-containing protein</fullName>
    </recommendedName>
</protein>
<name>A0A919IHK9_9ACTN</name>
<gene>
    <name evidence="3" type="ORF">Acy02nite_35090</name>
</gene>
<feature type="transmembrane region" description="Helical" evidence="1">
    <location>
        <begin position="110"/>
        <end position="129"/>
    </location>
</feature>
<accession>A0A919IHK9</accession>
<feature type="transmembrane region" description="Helical" evidence="1">
    <location>
        <begin position="83"/>
        <end position="104"/>
    </location>
</feature>
<keyword evidence="1" id="KW-0472">Membrane</keyword>
<keyword evidence="4" id="KW-1185">Reference proteome</keyword>
<dbReference type="Pfam" id="PF03779">
    <property type="entry name" value="SPW"/>
    <property type="match status" value="1"/>
</dbReference>
<proteinExistence type="predicted"/>
<comment type="caution">
    <text evidence="3">The sequence shown here is derived from an EMBL/GenBank/DDBJ whole genome shotgun (WGS) entry which is preliminary data.</text>
</comment>
<organism evidence="3 4">
    <name type="scientific">Actinoplanes cyaneus</name>
    <dbReference type="NCBI Taxonomy" id="52696"/>
    <lineage>
        <taxon>Bacteria</taxon>
        <taxon>Bacillati</taxon>
        <taxon>Actinomycetota</taxon>
        <taxon>Actinomycetes</taxon>
        <taxon>Micromonosporales</taxon>
        <taxon>Micromonosporaceae</taxon>
        <taxon>Actinoplanes</taxon>
    </lineage>
</organism>
<evidence type="ECO:0000259" key="2">
    <source>
        <dbReference type="Pfam" id="PF03779"/>
    </source>
</evidence>
<evidence type="ECO:0000313" key="4">
    <source>
        <dbReference type="Proteomes" id="UP000619479"/>
    </source>
</evidence>
<reference evidence="3" key="1">
    <citation type="submission" date="2021-01" db="EMBL/GenBank/DDBJ databases">
        <title>Whole genome shotgun sequence of Actinoplanes cyaneus NBRC 14990.</title>
        <authorList>
            <person name="Komaki H."/>
            <person name="Tamura T."/>
        </authorList>
    </citation>
    <scope>NUCLEOTIDE SEQUENCE</scope>
    <source>
        <strain evidence="3">NBRC 14990</strain>
    </source>
</reference>